<dbReference type="FunCoup" id="D8S723">
    <property type="interactions" value="1273"/>
</dbReference>
<feature type="domain" description="Helicase C-terminal" evidence="11">
    <location>
        <begin position="454"/>
        <end position="602"/>
    </location>
</feature>
<comment type="similarity">
    <text evidence="2">Belongs to the SNF2/RAD54 helicase family.</text>
</comment>
<keyword evidence="6" id="KW-0067">ATP-binding</keyword>
<feature type="domain" description="Helicase ATP-binding" evidence="10">
    <location>
        <begin position="141"/>
        <end position="307"/>
    </location>
</feature>
<evidence type="ECO:0000256" key="9">
    <source>
        <dbReference type="SAM" id="MobiDB-lite"/>
    </source>
</evidence>
<evidence type="ECO:0000313" key="13">
    <source>
        <dbReference type="Proteomes" id="UP000001514"/>
    </source>
</evidence>
<dbReference type="GO" id="GO:0005524">
    <property type="term" value="F:ATP binding"/>
    <property type="evidence" value="ECO:0007669"/>
    <property type="project" value="UniProtKB-KW"/>
</dbReference>
<dbReference type="KEGG" id="smo:SELMODRAFT_110395"/>
<evidence type="ECO:0000259" key="10">
    <source>
        <dbReference type="PROSITE" id="PS51192"/>
    </source>
</evidence>
<feature type="region of interest" description="Disordered" evidence="9">
    <location>
        <begin position="89"/>
        <end position="110"/>
    </location>
</feature>
<evidence type="ECO:0000256" key="6">
    <source>
        <dbReference type="ARBA" id="ARBA00022840"/>
    </source>
</evidence>
<sequence>MQLTDAMIEVEKQLEVERGKKSKEEENQKQAERPSSNGLLLKLDELLTKTKWFSQFVHERMDEINNQKKQVSFFGFFEQVNLVSLQMDERKKRGRKRKKGEEEDEVVTEEEKNKKLQQEIAPSVTGGVLKSYQLRGVQWMMALYQNGYSGILADQMGLGKTVQTITFIAHLMENGVKGPFLVCAPLSTLANWTREISRWCPSMKSLLYHGTKEERAEKRRKHMPRNGESLPVIVTSYEVLMVDISHFKQFKWTYVVVDEGHRLKNHDCKLFKELKKMKIENSLLLTGTPLQNKLPELWSLLNFILPDIFSSLSDFQTWFAFAERENNSDEERDETRIEASPAIKLHDILRPFLLRRMKSEVEKTLPKKTEILLYAQMSKMQKDFDCKLIRRTLEEYLHQAATPGTSRKKRLNNVCMQLRKNCNHPDLLRQEFNQDYDWPPVEQLTAECGKLKFLLDRLLPPLKSRGHRVLIFSQMTKMLDILEFCLGERGMPPFRLDGNVKQEDRQEQVITFSREGFVFLLSTRAGGLGINLTSADTAIIYDSDWNPQMDLQAMDRCHRIGQTRPVHVYRLATAHSVECRMLKVANSKLQLETLVINKGEFQHEKDTGKTTLDESDLLSLLRDERSEEEELVQSSEISDSDLVTLLDRSGGCSIDEEKPIRGPGWEIILNKAAKNFLPPAEGSA</sequence>
<dbReference type="PROSITE" id="PS51192">
    <property type="entry name" value="HELICASE_ATP_BIND_1"/>
    <property type="match status" value="1"/>
</dbReference>
<dbReference type="InParanoid" id="D8S723"/>
<dbReference type="GO" id="GO:0140750">
    <property type="term" value="F:nucleosome array spacer activity"/>
    <property type="evidence" value="ECO:0000318"/>
    <property type="project" value="GO_Central"/>
</dbReference>
<dbReference type="SMART" id="SM00487">
    <property type="entry name" value="DEXDc"/>
    <property type="match status" value="1"/>
</dbReference>
<evidence type="ECO:0000313" key="12">
    <source>
        <dbReference type="EMBL" id="EFJ19673.1"/>
    </source>
</evidence>
<dbReference type="CDD" id="cd18793">
    <property type="entry name" value="SF2_C_SNF"/>
    <property type="match status" value="1"/>
</dbReference>
<dbReference type="InterPro" id="IPR049730">
    <property type="entry name" value="SNF2/RAD54-like_C"/>
</dbReference>
<dbReference type="InterPro" id="IPR027417">
    <property type="entry name" value="P-loop_NTPase"/>
</dbReference>
<dbReference type="GO" id="GO:0003677">
    <property type="term" value="F:DNA binding"/>
    <property type="evidence" value="ECO:0000318"/>
    <property type="project" value="GO_Central"/>
</dbReference>
<feature type="compositionally biased region" description="Basic and acidic residues" evidence="9">
    <location>
        <begin position="14"/>
        <end position="32"/>
    </location>
</feature>
<keyword evidence="3" id="KW-0547">Nucleotide-binding</keyword>
<dbReference type="PROSITE" id="PS51194">
    <property type="entry name" value="HELICASE_CTER"/>
    <property type="match status" value="1"/>
</dbReference>
<dbReference type="Gramene" id="EFJ19673">
    <property type="protein sequence ID" value="EFJ19673"/>
    <property type="gene ID" value="SELMODRAFT_110395"/>
</dbReference>
<evidence type="ECO:0000256" key="5">
    <source>
        <dbReference type="ARBA" id="ARBA00022806"/>
    </source>
</evidence>
<dbReference type="GO" id="GO:0031507">
    <property type="term" value="P:heterochromatin formation"/>
    <property type="evidence" value="ECO:0000318"/>
    <property type="project" value="GO_Central"/>
</dbReference>
<evidence type="ECO:0000256" key="4">
    <source>
        <dbReference type="ARBA" id="ARBA00022801"/>
    </source>
</evidence>
<reference evidence="12 13" key="1">
    <citation type="journal article" date="2011" name="Science">
        <title>The Selaginella genome identifies genetic changes associated with the evolution of vascular plants.</title>
        <authorList>
            <person name="Banks J.A."/>
            <person name="Nishiyama T."/>
            <person name="Hasebe M."/>
            <person name="Bowman J.L."/>
            <person name="Gribskov M."/>
            <person name="dePamphilis C."/>
            <person name="Albert V.A."/>
            <person name="Aono N."/>
            <person name="Aoyama T."/>
            <person name="Ambrose B.A."/>
            <person name="Ashton N.W."/>
            <person name="Axtell M.J."/>
            <person name="Barker E."/>
            <person name="Barker M.S."/>
            <person name="Bennetzen J.L."/>
            <person name="Bonawitz N.D."/>
            <person name="Chapple C."/>
            <person name="Cheng C."/>
            <person name="Correa L.G."/>
            <person name="Dacre M."/>
            <person name="DeBarry J."/>
            <person name="Dreyer I."/>
            <person name="Elias M."/>
            <person name="Engstrom E.M."/>
            <person name="Estelle M."/>
            <person name="Feng L."/>
            <person name="Finet C."/>
            <person name="Floyd S.K."/>
            <person name="Frommer W.B."/>
            <person name="Fujita T."/>
            <person name="Gramzow L."/>
            <person name="Gutensohn M."/>
            <person name="Harholt J."/>
            <person name="Hattori M."/>
            <person name="Heyl A."/>
            <person name="Hirai T."/>
            <person name="Hiwatashi Y."/>
            <person name="Ishikawa M."/>
            <person name="Iwata M."/>
            <person name="Karol K.G."/>
            <person name="Koehler B."/>
            <person name="Kolukisaoglu U."/>
            <person name="Kubo M."/>
            <person name="Kurata T."/>
            <person name="Lalonde S."/>
            <person name="Li K."/>
            <person name="Li Y."/>
            <person name="Litt A."/>
            <person name="Lyons E."/>
            <person name="Manning G."/>
            <person name="Maruyama T."/>
            <person name="Michael T.P."/>
            <person name="Mikami K."/>
            <person name="Miyazaki S."/>
            <person name="Morinaga S."/>
            <person name="Murata T."/>
            <person name="Mueller-Roeber B."/>
            <person name="Nelson D.R."/>
            <person name="Obara M."/>
            <person name="Oguri Y."/>
            <person name="Olmstead R.G."/>
            <person name="Onodera N."/>
            <person name="Petersen B.L."/>
            <person name="Pils B."/>
            <person name="Prigge M."/>
            <person name="Rensing S.A."/>
            <person name="Riano-Pachon D.M."/>
            <person name="Roberts A.W."/>
            <person name="Sato Y."/>
            <person name="Scheller H.V."/>
            <person name="Schulz B."/>
            <person name="Schulz C."/>
            <person name="Shakirov E.V."/>
            <person name="Shibagaki N."/>
            <person name="Shinohara N."/>
            <person name="Shippen D.E."/>
            <person name="Soerensen I."/>
            <person name="Sotooka R."/>
            <person name="Sugimoto N."/>
            <person name="Sugita M."/>
            <person name="Sumikawa N."/>
            <person name="Tanurdzic M."/>
            <person name="Theissen G."/>
            <person name="Ulvskov P."/>
            <person name="Wakazuki S."/>
            <person name="Weng J.K."/>
            <person name="Willats W.W."/>
            <person name="Wipf D."/>
            <person name="Wolf P.G."/>
            <person name="Yang L."/>
            <person name="Zimmer A.D."/>
            <person name="Zhu Q."/>
            <person name="Mitros T."/>
            <person name="Hellsten U."/>
            <person name="Loque D."/>
            <person name="Otillar R."/>
            <person name="Salamov A."/>
            <person name="Schmutz J."/>
            <person name="Shapiro H."/>
            <person name="Lindquist E."/>
            <person name="Lucas S."/>
            <person name="Rokhsar D."/>
            <person name="Grigoriev I.V."/>
        </authorList>
    </citation>
    <scope>NUCLEOTIDE SEQUENCE [LARGE SCALE GENOMIC DNA]</scope>
</reference>
<dbReference type="GO" id="GO:0005634">
    <property type="term" value="C:nucleus"/>
    <property type="evidence" value="ECO:0000318"/>
    <property type="project" value="GO_Central"/>
</dbReference>
<keyword evidence="4" id="KW-0378">Hydrolase</keyword>
<dbReference type="GO" id="GO:0004386">
    <property type="term" value="F:helicase activity"/>
    <property type="evidence" value="ECO:0007669"/>
    <property type="project" value="UniProtKB-KW"/>
</dbReference>
<evidence type="ECO:0000256" key="3">
    <source>
        <dbReference type="ARBA" id="ARBA00022741"/>
    </source>
</evidence>
<dbReference type="InterPro" id="IPR038718">
    <property type="entry name" value="SNF2-like_sf"/>
</dbReference>
<evidence type="ECO:0008006" key="14">
    <source>
        <dbReference type="Google" id="ProtNLM"/>
    </source>
</evidence>
<evidence type="ECO:0000256" key="1">
    <source>
        <dbReference type="ARBA" id="ARBA00004123"/>
    </source>
</evidence>
<dbReference type="InterPro" id="IPR000330">
    <property type="entry name" value="SNF2_N"/>
</dbReference>
<dbReference type="Proteomes" id="UP000001514">
    <property type="component" value="Unassembled WGS sequence"/>
</dbReference>
<evidence type="ECO:0000259" key="11">
    <source>
        <dbReference type="PROSITE" id="PS51194"/>
    </source>
</evidence>
<proteinExistence type="inferred from homology"/>
<evidence type="ECO:0000256" key="7">
    <source>
        <dbReference type="ARBA" id="ARBA00023054"/>
    </source>
</evidence>
<dbReference type="eggNOG" id="KOG0385">
    <property type="taxonomic scope" value="Eukaryota"/>
</dbReference>
<dbReference type="FunFam" id="3.40.50.10810:FF:000015">
    <property type="entry name" value="lymphoid-specific helicase isoform X1"/>
    <property type="match status" value="1"/>
</dbReference>
<dbReference type="Pfam" id="PF00176">
    <property type="entry name" value="SNF2-rel_dom"/>
    <property type="match status" value="1"/>
</dbReference>
<keyword evidence="8" id="KW-0539">Nucleus</keyword>
<gene>
    <name evidence="12" type="ORF">SELMODRAFT_110395</name>
</gene>
<dbReference type="SUPFAM" id="SSF52540">
    <property type="entry name" value="P-loop containing nucleoside triphosphate hydrolases"/>
    <property type="match status" value="2"/>
</dbReference>
<dbReference type="Gene3D" id="3.40.50.300">
    <property type="entry name" value="P-loop containing nucleotide triphosphate hydrolases"/>
    <property type="match status" value="1"/>
</dbReference>
<dbReference type="OMA" id="WNICRID"/>
<accession>D8S723</accession>
<dbReference type="InterPro" id="IPR014001">
    <property type="entry name" value="Helicase_ATP-bd"/>
</dbReference>
<feature type="region of interest" description="Disordered" evidence="9">
    <location>
        <begin position="14"/>
        <end position="35"/>
    </location>
</feature>
<dbReference type="InterPro" id="IPR001650">
    <property type="entry name" value="Helicase_C-like"/>
</dbReference>
<dbReference type="GO" id="GO:0003682">
    <property type="term" value="F:chromatin binding"/>
    <property type="evidence" value="ECO:0000318"/>
    <property type="project" value="GO_Central"/>
</dbReference>
<name>D8S723_SELML</name>
<dbReference type="EMBL" id="GL377605">
    <property type="protein sequence ID" value="EFJ19673.1"/>
    <property type="molecule type" value="Genomic_DNA"/>
</dbReference>
<comment type="subcellular location">
    <subcellularLocation>
        <location evidence="1">Nucleus</location>
    </subcellularLocation>
</comment>
<dbReference type="PANTHER" id="PTHR10799">
    <property type="entry name" value="SNF2/RAD54 HELICASE FAMILY"/>
    <property type="match status" value="1"/>
</dbReference>
<dbReference type="HOGENOM" id="CLU_000315_17_1_1"/>
<dbReference type="GO" id="GO:0000785">
    <property type="term" value="C:chromatin"/>
    <property type="evidence" value="ECO:0000318"/>
    <property type="project" value="GO_Central"/>
</dbReference>
<organism evidence="13">
    <name type="scientific">Selaginella moellendorffii</name>
    <name type="common">Spikemoss</name>
    <dbReference type="NCBI Taxonomy" id="88036"/>
    <lineage>
        <taxon>Eukaryota</taxon>
        <taxon>Viridiplantae</taxon>
        <taxon>Streptophyta</taxon>
        <taxon>Embryophyta</taxon>
        <taxon>Tracheophyta</taxon>
        <taxon>Lycopodiopsida</taxon>
        <taxon>Selaginellales</taxon>
        <taxon>Selaginellaceae</taxon>
        <taxon>Selaginella</taxon>
    </lineage>
</organism>
<dbReference type="GO" id="GO:0045944">
    <property type="term" value="P:positive regulation of transcription by RNA polymerase II"/>
    <property type="evidence" value="ECO:0000318"/>
    <property type="project" value="GO_Central"/>
</dbReference>
<dbReference type="GO" id="GO:0016787">
    <property type="term" value="F:hydrolase activity"/>
    <property type="evidence" value="ECO:0007669"/>
    <property type="project" value="UniProtKB-KW"/>
</dbReference>
<keyword evidence="13" id="KW-1185">Reference proteome</keyword>
<keyword evidence="5" id="KW-0347">Helicase</keyword>
<keyword evidence="7" id="KW-0175">Coiled coil</keyword>
<dbReference type="AlphaFoldDB" id="D8S723"/>
<dbReference type="Pfam" id="PF00271">
    <property type="entry name" value="Helicase_C"/>
    <property type="match status" value="1"/>
</dbReference>
<protein>
    <recommendedName>
        <fullName evidence="14">SNF2 family DNA-dependent ATPase</fullName>
    </recommendedName>
</protein>
<dbReference type="SMART" id="SM00490">
    <property type="entry name" value="HELICc"/>
    <property type="match status" value="1"/>
</dbReference>
<dbReference type="Gene3D" id="3.40.50.10810">
    <property type="entry name" value="Tandem AAA-ATPase domain"/>
    <property type="match status" value="1"/>
</dbReference>
<evidence type="ECO:0000256" key="8">
    <source>
        <dbReference type="ARBA" id="ARBA00023242"/>
    </source>
</evidence>
<dbReference type="STRING" id="88036.D8S723"/>
<evidence type="ECO:0000256" key="2">
    <source>
        <dbReference type="ARBA" id="ARBA00007025"/>
    </source>
</evidence>